<gene>
    <name evidence="2" type="ORF">GUJ93_ZPchr0002g24079</name>
</gene>
<sequence>MRTPTLQFLTPLHRPHSSHHSPSPKTSPTLSDRTRVITDVTPDLVHPSVATEPRRNAIADEDPNASAAPARRRPRSDDPKPHRRYPLDPLNVLIPF</sequence>
<proteinExistence type="predicted"/>
<feature type="compositionally biased region" description="Low complexity" evidence="1">
    <location>
        <begin position="20"/>
        <end position="31"/>
    </location>
</feature>
<protein>
    <submittedName>
        <fullName evidence="2">Uncharacterized protein</fullName>
    </submittedName>
</protein>
<name>A0A8J5VWK3_ZIZPA</name>
<dbReference type="Proteomes" id="UP000729402">
    <property type="component" value="Unassembled WGS sequence"/>
</dbReference>
<accession>A0A8J5VWK3</accession>
<evidence type="ECO:0000313" key="2">
    <source>
        <dbReference type="EMBL" id="KAG8060154.1"/>
    </source>
</evidence>
<organism evidence="2 3">
    <name type="scientific">Zizania palustris</name>
    <name type="common">Northern wild rice</name>
    <dbReference type="NCBI Taxonomy" id="103762"/>
    <lineage>
        <taxon>Eukaryota</taxon>
        <taxon>Viridiplantae</taxon>
        <taxon>Streptophyta</taxon>
        <taxon>Embryophyta</taxon>
        <taxon>Tracheophyta</taxon>
        <taxon>Spermatophyta</taxon>
        <taxon>Magnoliopsida</taxon>
        <taxon>Liliopsida</taxon>
        <taxon>Poales</taxon>
        <taxon>Poaceae</taxon>
        <taxon>BOP clade</taxon>
        <taxon>Oryzoideae</taxon>
        <taxon>Oryzeae</taxon>
        <taxon>Zizaniinae</taxon>
        <taxon>Zizania</taxon>
    </lineage>
</organism>
<evidence type="ECO:0000313" key="3">
    <source>
        <dbReference type="Proteomes" id="UP000729402"/>
    </source>
</evidence>
<reference evidence="2" key="2">
    <citation type="submission" date="2021-02" db="EMBL/GenBank/DDBJ databases">
        <authorList>
            <person name="Kimball J.A."/>
            <person name="Haas M.W."/>
            <person name="Macchietto M."/>
            <person name="Kono T."/>
            <person name="Duquette J."/>
            <person name="Shao M."/>
        </authorList>
    </citation>
    <scope>NUCLEOTIDE SEQUENCE</scope>
    <source>
        <tissue evidence="2">Fresh leaf tissue</tissue>
    </source>
</reference>
<dbReference type="AlphaFoldDB" id="A0A8J5VWK3"/>
<comment type="caution">
    <text evidence="2">The sequence shown here is derived from an EMBL/GenBank/DDBJ whole genome shotgun (WGS) entry which is preliminary data.</text>
</comment>
<feature type="region of interest" description="Disordered" evidence="1">
    <location>
        <begin position="1"/>
        <end position="96"/>
    </location>
</feature>
<dbReference type="EMBL" id="JAAALK010000287">
    <property type="protein sequence ID" value="KAG8060154.1"/>
    <property type="molecule type" value="Genomic_DNA"/>
</dbReference>
<keyword evidence="3" id="KW-1185">Reference proteome</keyword>
<evidence type="ECO:0000256" key="1">
    <source>
        <dbReference type="SAM" id="MobiDB-lite"/>
    </source>
</evidence>
<reference evidence="2" key="1">
    <citation type="journal article" date="2021" name="bioRxiv">
        <title>Whole Genome Assembly and Annotation of Northern Wild Rice, Zizania palustris L., Supports a Whole Genome Duplication in the Zizania Genus.</title>
        <authorList>
            <person name="Haas M."/>
            <person name="Kono T."/>
            <person name="Macchietto M."/>
            <person name="Millas R."/>
            <person name="McGilp L."/>
            <person name="Shao M."/>
            <person name="Duquette J."/>
            <person name="Hirsch C.N."/>
            <person name="Kimball J."/>
        </authorList>
    </citation>
    <scope>NUCLEOTIDE SEQUENCE</scope>
    <source>
        <tissue evidence="2">Fresh leaf tissue</tissue>
    </source>
</reference>